<comment type="caution">
    <text evidence="1">The sequence shown here is derived from an EMBL/GenBank/DDBJ whole genome shotgun (WGS) entry which is preliminary data.</text>
</comment>
<dbReference type="SUPFAM" id="SSF48452">
    <property type="entry name" value="TPR-like"/>
    <property type="match status" value="1"/>
</dbReference>
<dbReference type="Proteomes" id="UP001201812">
    <property type="component" value="Unassembled WGS sequence"/>
</dbReference>
<dbReference type="GO" id="GO:0005876">
    <property type="term" value="C:spindle microtubule"/>
    <property type="evidence" value="ECO:0007669"/>
    <property type="project" value="TreeGrafter"/>
</dbReference>
<protein>
    <submittedName>
        <fullName evidence="1">Regulator of microtubule dynamics protein 1</fullName>
    </submittedName>
</protein>
<dbReference type="PANTHER" id="PTHR16056:SF20">
    <property type="entry name" value="C2H2-TYPE DOMAIN-CONTAINING PROTEIN-RELATED"/>
    <property type="match status" value="1"/>
</dbReference>
<dbReference type="InterPro" id="IPR011990">
    <property type="entry name" value="TPR-like_helical_dom_sf"/>
</dbReference>
<gene>
    <name evidence="1" type="ORF">DdX_17165</name>
</gene>
<dbReference type="GO" id="GO:0097431">
    <property type="term" value="C:mitotic spindle pole"/>
    <property type="evidence" value="ECO:0007669"/>
    <property type="project" value="TreeGrafter"/>
</dbReference>
<sequence>MIPNMHNTKKFEEIDNLLDDQRNEQAYGLLRQQMTTADPAHKYQVMWRLARSCFQASAELASNNPKRKELLYKGKECAHEALQLNENDFNGLKWAAVVHGSLDEFLSMKARIENGHTFKGYLDKAIALQPKDFSLLHMRGRFSYSVAGLSWIERNFASTFFETPPTATYQDAVNDLLEVNKIKMDWIDNLFYLAKSYIRLGDKANAAKYLKLASIVQPSDDADREVLKEVTQLMKKYK</sequence>
<keyword evidence="2" id="KW-1185">Reference proteome</keyword>
<dbReference type="Pfam" id="PF21033">
    <property type="entry name" value="RMD1-3"/>
    <property type="match status" value="1"/>
</dbReference>
<accession>A0AAD4MN86</accession>
<dbReference type="PANTHER" id="PTHR16056">
    <property type="entry name" value="REGULATOR OF MICROTUBULE DYNAMICS PROTEIN"/>
    <property type="match status" value="1"/>
</dbReference>
<evidence type="ECO:0000313" key="1">
    <source>
        <dbReference type="EMBL" id="KAI1699674.1"/>
    </source>
</evidence>
<dbReference type="GO" id="GO:0008017">
    <property type="term" value="F:microtubule binding"/>
    <property type="evidence" value="ECO:0007669"/>
    <property type="project" value="TreeGrafter"/>
</dbReference>
<organism evidence="1 2">
    <name type="scientific">Ditylenchus destructor</name>
    <dbReference type="NCBI Taxonomy" id="166010"/>
    <lineage>
        <taxon>Eukaryota</taxon>
        <taxon>Metazoa</taxon>
        <taxon>Ecdysozoa</taxon>
        <taxon>Nematoda</taxon>
        <taxon>Chromadorea</taxon>
        <taxon>Rhabditida</taxon>
        <taxon>Tylenchina</taxon>
        <taxon>Tylenchomorpha</taxon>
        <taxon>Sphaerularioidea</taxon>
        <taxon>Anguinidae</taxon>
        <taxon>Anguininae</taxon>
        <taxon>Ditylenchus</taxon>
    </lineage>
</organism>
<dbReference type="AlphaFoldDB" id="A0AAD4MN86"/>
<dbReference type="InterPro" id="IPR049039">
    <property type="entry name" value="RMD1-3_a_helical_rpt"/>
</dbReference>
<dbReference type="EMBL" id="JAKKPZ010000171">
    <property type="protein sequence ID" value="KAI1699674.1"/>
    <property type="molecule type" value="Genomic_DNA"/>
</dbReference>
<proteinExistence type="predicted"/>
<dbReference type="Gene3D" id="1.25.40.10">
    <property type="entry name" value="Tetratricopeptide repeat domain"/>
    <property type="match status" value="1"/>
</dbReference>
<name>A0AAD4MN86_9BILA</name>
<evidence type="ECO:0000313" key="2">
    <source>
        <dbReference type="Proteomes" id="UP001201812"/>
    </source>
</evidence>
<reference evidence="1" key="1">
    <citation type="submission" date="2022-01" db="EMBL/GenBank/DDBJ databases">
        <title>Genome Sequence Resource for Two Populations of Ditylenchus destructor, the Migratory Endoparasitic Phytonematode.</title>
        <authorList>
            <person name="Zhang H."/>
            <person name="Lin R."/>
            <person name="Xie B."/>
        </authorList>
    </citation>
    <scope>NUCLEOTIDE SEQUENCE</scope>
    <source>
        <strain evidence="1">BazhouSP</strain>
    </source>
</reference>
<dbReference type="GO" id="GO:0005739">
    <property type="term" value="C:mitochondrion"/>
    <property type="evidence" value="ECO:0007669"/>
    <property type="project" value="TreeGrafter"/>
</dbReference>